<dbReference type="Proteomes" id="UP000269721">
    <property type="component" value="Unassembled WGS sequence"/>
</dbReference>
<dbReference type="EMBL" id="KZ995437">
    <property type="protein sequence ID" value="RKO90679.1"/>
    <property type="molecule type" value="Genomic_DNA"/>
</dbReference>
<organism evidence="2 3">
    <name type="scientific">Blyttiomyces helicus</name>
    <dbReference type="NCBI Taxonomy" id="388810"/>
    <lineage>
        <taxon>Eukaryota</taxon>
        <taxon>Fungi</taxon>
        <taxon>Fungi incertae sedis</taxon>
        <taxon>Chytridiomycota</taxon>
        <taxon>Chytridiomycota incertae sedis</taxon>
        <taxon>Chytridiomycetes</taxon>
        <taxon>Chytridiomycetes incertae sedis</taxon>
        <taxon>Blyttiomyces</taxon>
    </lineage>
</organism>
<evidence type="ECO:0000313" key="2">
    <source>
        <dbReference type="EMBL" id="RKO90679.1"/>
    </source>
</evidence>
<proteinExistence type="predicted"/>
<feature type="region of interest" description="Disordered" evidence="1">
    <location>
        <begin position="19"/>
        <end position="40"/>
    </location>
</feature>
<sequence>MKSVRFLAGSIQRFHTASASKGSSISQVAPDQSTSHPPAELDYTISDSQSTTVLYHTSFADRVAPLRDSGKHRDVDWVEIKDMPERKGEVPEFGAEVRSAHLKELGLPTSAWSF</sequence>
<evidence type="ECO:0000313" key="3">
    <source>
        <dbReference type="Proteomes" id="UP000269721"/>
    </source>
</evidence>
<reference evidence="3" key="1">
    <citation type="journal article" date="2018" name="Nat. Microbiol.">
        <title>Leveraging single-cell genomics to expand the fungal tree of life.</title>
        <authorList>
            <person name="Ahrendt S.R."/>
            <person name="Quandt C.A."/>
            <person name="Ciobanu D."/>
            <person name="Clum A."/>
            <person name="Salamov A."/>
            <person name="Andreopoulos B."/>
            <person name="Cheng J.F."/>
            <person name="Woyke T."/>
            <person name="Pelin A."/>
            <person name="Henrissat B."/>
            <person name="Reynolds N.K."/>
            <person name="Benny G.L."/>
            <person name="Smith M.E."/>
            <person name="James T.Y."/>
            <person name="Grigoriev I.V."/>
        </authorList>
    </citation>
    <scope>NUCLEOTIDE SEQUENCE [LARGE SCALE GENOMIC DNA]</scope>
</reference>
<gene>
    <name evidence="2" type="ORF">BDK51DRAFT_43354</name>
</gene>
<feature type="compositionally biased region" description="Polar residues" evidence="1">
    <location>
        <begin position="19"/>
        <end position="36"/>
    </location>
</feature>
<protein>
    <submittedName>
        <fullName evidence="2">Uncharacterized protein</fullName>
    </submittedName>
</protein>
<accession>A0A4P9WDA9</accession>
<name>A0A4P9WDA9_9FUNG</name>
<keyword evidence="3" id="KW-1185">Reference proteome</keyword>
<dbReference type="AlphaFoldDB" id="A0A4P9WDA9"/>
<evidence type="ECO:0000256" key="1">
    <source>
        <dbReference type="SAM" id="MobiDB-lite"/>
    </source>
</evidence>
<dbReference type="OrthoDB" id="2962993at2759"/>